<organism evidence="3 4">
    <name type="scientific">Ascosphaera apis ARSEF 7405</name>
    <dbReference type="NCBI Taxonomy" id="392613"/>
    <lineage>
        <taxon>Eukaryota</taxon>
        <taxon>Fungi</taxon>
        <taxon>Dikarya</taxon>
        <taxon>Ascomycota</taxon>
        <taxon>Pezizomycotina</taxon>
        <taxon>Eurotiomycetes</taxon>
        <taxon>Eurotiomycetidae</taxon>
        <taxon>Onygenales</taxon>
        <taxon>Ascosphaeraceae</taxon>
        <taxon>Ascosphaera</taxon>
    </lineage>
</organism>
<keyword evidence="2" id="KW-1133">Transmembrane helix</keyword>
<proteinExistence type="predicted"/>
<keyword evidence="2" id="KW-0472">Membrane</keyword>
<comment type="caution">
    <text evidence="3">The sequence shown here is derived from an EMBL/GenBank/DDBJ whole genome shotgun (WGS) entry which is preliminary data.</text>
</comment>
<dbReference type="EMBL" id="AZGZ01000016">
    <property type="protein sequence ID" value="KZZ90715.1"/>
    <property type="molecule type" value="Genomic_DNA"/>
</dbReference>
<feature type="region of interest" description="Disordered" evidence="1">
    <location>
        <begin position="114"/>
        <end position="133"/>
    </location>
</feature>
<feature type="compositionally biased region" description="Low complexity" evidence="1">
    <location>
        <begin position="318"/>
        <end position="337"/>
    </location>
</feature>
<protein>
    <submittedName>
        <fullName evidence="3">Uncharacterized protein</fullName>
    </submittedName>
</protein>
<name>A0A167Y0R4_9EURO</name>
<feature type="transmembrane region" description="Helical" evidence="2">
    <location>
        <begin position="41"/>
        <end position="59"/>
    </location>
</feature>
<feature type="compositionally biased region" description="Polar residues" evidence="1">
    <location>
        <begin position="176"/>
        <end position="185"/>
    </location>
</feature>
<dbReference type="AlphaFoldDB" id="A0A167Y0R4"/>
<feature type="compositionally biased region" description="Polar residues" evidence="1">
    <location>
        <begin position="258"/>
        <end position="268"/>
    </location>
</feature>
<gene>
    <name evidence="3" type="ORF">AAP_03810</name>
</gene>
<evidence type="ECO:0000256" key="2">
    <source>
        <dbReference type="SAM" id="Phobius"/>
    </source>
</evidence>
<dbReference type="VEuPathDB" id="FungiDB:AAP_03810"/>
<keyword evidence="4" id="KW-1185">Reference proteome</keyword>
<feature type="compositionally biased region" description="Polar residues" evidence="1">
    <location>
        <begin position="351"/>
        <end position="371"/>
    </location>
</feature>
<reference evidence="3 4" key="1">
    <citation type="journal article" date="2016" name="Genome Biol. Evol.">
        <title>Divergent and convergent evolution of fungal pathogenicity.</title>
        <authorList>
            <person name="Shang Y."/>
            <person name="Xiao G."/>
            <person name="Zheng P."/>
            <person name="Cen K."/>
            <person name="Zhan S."/>
            <person name="Wang C."/>
        </authorList>
    </citation>
    <scope>NUCLEOTIDE SEQUENCE [LARGE SCALE GENOMIC DNA]</scope>
    <source>
        <strain evidence="3 4">ARSEF 7405</strain>
    </source>
</reference>
<evidence type="ECO:0000256" key="1">
    <source>
        <dbReference type="SAM" id="MobiDB-lite"/>
    </source>
</evidence>
<evidence type="ECO:0000313" key="3">
    <source>
        <dbReference type="EMBL" id="KZZ90715.1"/>
    </source>
</evidence>
<dbReference type="OrthoDB" id="5401332at2759"/>
<feature type="compositionally biased region" description="Polar residues" evidence="1">
    <location>
        <begin position="193"/>
        <end position="203"/>
    </location>
</feature>
<accession>A0A167Y0R4</accession>
<feature type="region of interest" description="Disordered" evidence="1">
    <location>
        <begin position="160"/>
        <end position="394"/>
    </location>
</feature>
<evidence type="ECO:0000313" key="4">
    <source>
        <dbReference type="Proteomes" id="UP000242877"/>
    </source>
</evidence>
<dbReference type="Proteomes" id="UP000242877">
    <property type="component" value="Unassembled WGS sequence"/>
</dbReference>
<sequence>MYTGEYTPWRPYAMFDKRDGGDVSDTFSSWHGCMQKNYCKWPVIAAIIVGSLLLLSVFCDKPKRDKSYIKYNDSDPIVATQPAPVAAPVYYPPVPPVPPVPKPEPHIPQVATFDSPRVPPPVPKEAGGGNFNPDSLPHMPAWSEAKTKYVEEPAADNVEMETLPPTYPPSRHASPVAQSRSSPLQSPAVVQPLLSQSPVQRTPSPHYGYHDGYRDVPQINLPPQQHAQQLSPAWNSDPYYGSQGHSNYMGTPVRIPSPSHQHYTQPNTAPYPHSEAGDDAYGFSMPTHEYNPHPQESYGHQPENYGYDADAWRHSPVQQQHQQQQLQQQQQQQQQQQAFDFAYGHNDHGMGQSTYGETENVSAATSHSNVPSMLAPGPRSSPHHMQRQSAELGF</sequence>
<feature type="compositionally biased region" description="Polar residues" evidence="1">
    <location>
        <begin position="221"/>
        <end position="234"/>
    </location>
</feature>
<keyword evidence="2" id="KW-0812">Transmembrane</keyword>